<gene>
    <name evidence="1" type="ORF">MORIYA_4036</name>
</gene>
<dbReference type="EMBL" id="LS483250">
    <property type="protein sequence ID" value="SQD80488.1"/>
    <property type="molecule type" value="Genomic_DNA"/>
</dbReference>
<evidence type="ECO:0000313" key="1">
    <source>
        <dbReference type="EMBL" id="SQD80488.1"/>
    </source>
</evidence>
<evidence type="ECO:0000313" key="2">
    <source>
        <dbReference type="Proteomes" id="UP000250163"/>
    </source>
</evidence>
<protein>
    <submittedName>
        <fullName evidence="1">Uncharacterized protein</fullName>
    </submittedName>
</protein>
<organism evidence="1 2">
    <name type="scientific">Moritella yayanosii</name>
    <dbReference type="NCBI Taxonomy" id="69539"/>
    <lineage>
        <taxon>Bacteria</taxon>
        <taxon>Pseudomonadati</taxon>
        <taxon>Pseudomonadota</taxon>
        <taxon>Gammaproteobacteria</taxon>
        <taxon>Alteromonadales</taxon>
        <taxon>Moritellaceae</taxon>
        <taxon>Moritella</taxon>
    </lineage>
</organism>
<dbReference type="KEGG" id="mya:MORIYA_4036"/>
<keyword evidence="2" id="KW-1185">Reference proteome</keyword>
<dbReference type="Proteomes" id="UP000250163">
    <property type="component" value="Chromosome MORIYA"/>
</dbReference>
<proteinExistence type="predicted"/>
<reference evidence="2" key="1">
    <citation type="submission" date="2018-05" db="EMBL/GenBank/DDBJ databases">
        <authorList>
            <person name="Cea G.-C."/>
            <person name="William W."/>
        </authorList>
    </citation>
    <scope>NUCLEOTIDE SEQUENCE [LARGE SCALE GENOMIC DNA]</scope>
    <source>
        <strain evidence="2">DB21MT 5</strain>
    </source>
</reference>
<accession>A0A330LXQ5</accession>
<sequence length="130" mass="13595">MLSAIFRTTSEGSSLSISPLSGSIIFTITRPESPCTLKSNFLLFTSKCVCSIPVASSKFCSNSSSQGELEGFLSVSVVLIGDFNSDSGSIIADNEGSLVVSTGATYKFVILLSAVLIVDIITSEDKKAPL</sequence>
<name>A0A330LXQ5_9GAMM</name>
<dbReference type="AlphaFoldDB" id="A0A330LXQ5"/>